<organism evidence="2">
    <name type="scientific">marine sediment metagenome</name>
    <dbReference type="NCBI Taxonomy" id="412755"/>
    <lineage>
        <taxon>unclassified sequences</taxon>
        <taxon>metagenomes</taxon>
        <taxon>ecological metagenomes</taxon>
    </lineage>
</organism>
<feature type="domain" description="PTS EIIA type-2" evidence="1">
    <location>
        <begin position="4"/>
        <end position="142"/>
    </location>
</feature>
<dbReference type="InterPro" id="IPR051541">
    <property type="entry name" value="PTS_SugarTrans_NitroReg"/>
</dbReference>
<accession>X1AEM5</accession>
<dbReference type="PROSITE" id="PS51094">
    <property type="entry name" value="PTS_EIIA_TYPE_2"/>
    <property type="match status" value="1"/>
</dbReference>
<sequence length="145" mass="16489">MLTKYVSKNKILLNFEAKGYKQTLKKMLACSERENHVEIIDSIIERESLMPTALGKGVAIPRIVLDDKTGTEIILAISRKGINLNSLDRLPVKIVFLCLFSKTDTHSSILAQCLRLLNDDSIRTELFAVKTEDEVVQLIKEWEEE</sequence>
<name>X1AEM5_9ZZZZ</name>
<dbReference type="EMBL" id="BART01001577">
    <property type="protein sequence ID" value="GAG71158.1"/>
    <property type="molecule type" value="Genomic_DNA"/>
</dbReference>
<comment type="caution">
    <text evidence="2">The sequence shown here is derived from an EMBL/GenBank/DDBJ whole genome shotgun (WGS) entry which is preliminary data.</text>
</comment>
<reference evidence="2" key="1">
    <citation type="journal article" date="2014" name="Front. Microbiol.">
        <title>High frequency of phylogenetically diverse reductive dehalogenase-homologous genes in deep subseafloor sedimentary metagenomes.</title>
        <authorList>
            <person name="Kawai M."/>
            <person name="Futagami T."/>
            <person name="Toyoda A."/>
            <person name="Takaki Y."/>
            <person name="Nishi S."/>
            <person name="Hori S."/>
            <person name="Arai W."/>
            <person name="Tsubouchi T."/>
            <person name="Morono Y."/>
            <person name="Uchiyama I."/>
            <person name="Ito T."/>
            <person name="Fujiyama A."/>
            <person name="Inagaki F."/>
            <person name="Takami H."/>
        </authorList>
    </citation>
    <scope>NUCLEOTIDE SEQUENCE</scope>
    <source>
        <strain evidence="2">Expedition CK06-06</strain>
    </source>
</reference>
<dbReference type="SUPFAM" id="SSF55804">
    <property type="entry name" value="Phoshotransferase/anion transport protein"/>
    <property type="match status" value="1"/>
</dbReference>
<dbReference type="Gene3D" id="3.40.930.10">
    <property type="entry name" value="Mannitol-specific EII, Chain A"/>
    <property type="match status" value="1"/>
</dbReference>
<dbReference type="Pfam" id="PF00359">
    <property type="entry name" value="PTS_EIIA_2"/>
    <property type="match status" value="1"/>
</dbReference>
<dbReference type="AlphaFoldDB" id="X1AEM5"/>
<evidence type="ECO:0000313" key="2">
    <source>
        <dbReference type="EMBL" id="GAG71158.1"/>
    </source>
</evidence>
<proteinExistence type="predicted"/>
<gene>
    <name evidence="2" type="ORF">S01H4_05434</name>
</gene>
<evidence type="ECO:0000259" key="1">
    <source>
        <dbReference type="PROSITE" id="PS51094"/>
    </source>
</evidence>
<dbReference type="InterPro" id="IPR002178">
    <property type="entry name" value="PTS_EIIA_type-2_dom"/>
</dbReference>
<dbReference type="PANTHER" id="PTHR47738">
    <property type="entry name" value="PTS SYSTEM FRUCTOSE-LIKE EIIA COMPONENT-RELATED"/>
    <property type="match status" value="1"/>
</dbReference>
<protein>
    <recommendedName>
        <fullName evidence="1">PTS EIIA type-2 domain-containing protein</fullName>
    </recommendedName>
</protein>
<dbReference type="InterPro" id="IPR016152">
    <property type="entry name" value="PTrfase/Anion_transptr"/>
</dbReference>